<reference evidence="5 6" key="1">
    <citation type="journal article" date="2021" name="Nat. Commun.">
        <title>Genetic determinants of endophytism in the Arabidopsis root mycobiome.</title>
        <authorList>
            <person name="Mesny F."/>
            <person name="Miyauchi S."/>
            <person name="Thiergart T."/>
            <person name="Pickel B."/>
            <person name="Atanasova L."/>
            <person name="Karlsson M."/>
            <person name="Huettel B."/>
            <person name="Barry K.W."/>
            <person name="Haridas S."/>
            <person name="Chen C."/>
            <person name="Bauer D."/>
            <person name="Andreopoulos W."/>
            <person name="Pangilinan J."/>
            <person name="LaButti K."/>
            <person name="Riley R."/>
            <person name="Lipzen A."/>
            <person name="Clum A."/>
            <person name="Drula E."/>
            <person name="Henrissat B."/>
            <person name="Kohler A."/>
            <person name="Grigoriev I.V."/>
            <person name="Martin F.M."/>
            <person name="Hacquard S."/>
        </authorList>
    </citation>
    <scope>NUCLEOTIDE SEQUENCE [LARGE SCALE GENOMIC DNA]</scope>
    <source>
        <strain evidence="5 6">MPI-CAGE-CH-0241</strain>
    </source>
</reference>
<feature type="domain" description="Tail specific protease" evidence="3">
    <location>
        <begin position="374"/>
        <end position="585"/>
    </location>
</feature>
<comment type="caution">
    <text evidence="5">The sequence shown here is derived from an EMBL/GenBank/DDBJ whole genome shotgun (WGS) entry which is preliminary data.</text>
</comment>
<dbReference type="GO" id="GO:0006508">
    <property type="term" value="P:proteolysis"/>
    <property type="evidence" value="ECO:0007669"/>
    <property type="project" value="InterPro"/>
</dbReference>
<dbReference type="GO" id="GO:0008236">
    <property type="term" value="F:serine-type peptidase activity"/>
    <property type="evidence" value="ECO:0007669"/>
    <property type="project" value="InterPro"/>
</dbReference>
<feature type="chain" id="PRO_5040376918" evidence="2">
    <location>
        <begin position="20"/>
        <end position="851"/>
    </location>
</feature>
<dbReference type="Gene3D" id="3.90.226.10">
    <property type="entry name" value="2-enoyl-CoA Hydratase, Chain A, domain 1"/>
    <property type="match status" value="1"/>
</dbReference>
<dbReference type="InterPro" id="IPR029045">
    <property type="entry name" value="ClpP/crotonase-like_dom_sf"/>
</dbReference>
<dbReference type="SUPFAM" id="SSF52096">
    <property type="entry name" value="ClpP/crotonase"/>
    <property type="match status" value="1"/>
</dbReference>
<dbReference type="Proteomes" id="UP000777438">
    <property type="component" value="Unassembled WGS sequence"/>
</dbReference>
<evidence type="ECO:0000259" key="4">
    <source>
        <dbReference type="Pfam" id="PF23658"/>
    </source>
</evidence>
<evidence type="ECO:0000259" key="3">
    <source>
        <dbReference type="Pfam" id="PF03572"/>
    </source>
</evidence>
<evidence type="ECO:0000313" key="6">
    <source>
        <dbReference type="Proteomes" id="UP000777438"/>
    </source>
</evidence>
<feature type="region of interest" description="Disordered" evidence="1">
    <location>
        <begin position="700"/>
        <end position="741"/>
    </location>
</feature>
<dbReference type="Pfam" id="PF23658">
    <property type="entry name" value="PDZ_CPAF_rel"/>
    <property type="match status" value="1"/>
</dbReference>
<keyword evidence="2" id="KW-0732">Signal</keyword>
<organism evidence="5 6">
    <name type="scientific">Thelonectria olida</name>
    <dbReference type="NCBI Taxonomy" id="1576542"/>
    <lineage>
        <taxon>Eukaryota</taxon>
        <taxon>Fungi</taxon>
        <taxon>Dikarya</taxon>
        <taxon>Ascomycota</taxon>
        <taxon>Pezizomycotina</taxon>
        <taxon>Sordariomycetes</taxon>
        <taxon>Hypocreomycetidae</taxon>
        <taxon>Hypocreales</taxon>
        <taxon>Nectriaceae</taxon>
        <taxon>Thelonectria</taxon>
    </lineage>
</organism>
<evidence type="ECO:0000256" key="2">
    <source>
        <dbReference type="SAM" id="SignalP"/>
    </source>
</evidence>
<dbReference type="OrthoDB" id="27214at2759"/>
<name>A0A9P8W2Z1_9HYPO</name>
<accession>A0A9P8W2Z1</accession>
<dbReference type="EMBL" id="JAGPYM010000016">
    <property type="protein sequence ID" value="KAH6886273.1"/>
    <property type="molecule type" value="Genomic_DNA"/>
</dbReference>
<evidence type="ECO:0000313" key="5">
    <source>
        <dbReference type="EMBL" id="KAH6886273.1"/>
    </source>
</evidence>
<gene>
    <name evidence="5" type="ORF">B0T10DRAFT_79067</name>
</gene>
<sequence length="851" mass="93863">MVLFRYLTLLCVFFGLAATGPTPAKPARVTRKATLTERDDADPPSTICGDIIDYVNNGTTVFYASDAYECLISVPFNQAVALRFLEYYNTTILFQSTLAYLRAPPEGYQQPAIDVLQELDVIKRNITDNVYPNEYAFEVALQSVVYRVHDAHVELNSGILAAFAFASPVDLMTASKDGKEIPKVYFKDDILALQEGDVDISPVVSINGIDVDDFLTDLAALQSVGMLEPHADWNELMSNPARDIQYELSILGGGLTFYPGDELNFTFANGTTYETWWLAIYSEPYFTGPLRTGGDFYNYFVLGLLPASYDEVPLPDAFNYSQYTSEINLDDSTESQLLPYTISHAYPKKPDVVQQGISDQSTGFVTGYFLNDTKTGVLSIPTFNQIEWDVGNFSLAVANFISRAKDAKLEKIIIDLQQNAGGMVEPAFVTFGQFFPEQEPFAGSRRRSHELANSIGKAYNEYWKRLPFGDEKIYYEASEWVVLPRLNADTGRNFTSWAEYYGPRNFHDDDFSLTERYDLANEVWDAANFDGWVPTKYTEGSDSTRPWDPKNIVLLTDGACSSTCSLFTEMMVQAGVRTVVVGGRPASGPMQATAGTRGASPYLSLGLDNDFNTARNWSTDAAAALPEVRDPGVFINYATFNLRDQIRKDDDTGTPLQFKYLPADCRLYFTLDNVFNMSALWRDVGHATWTDSSLCVAGSTTANSTSPPDGSKSRAVTPDLGLHNSRNSLDMPDPLTDGETEVTRPNKLKFCDPESGSSTCPPHVGCEPVRVKCDGKPKRVHICVMPCTNSRGCLDPLDQSCKLFAPTESSMSTSGISKGRPVRGLSNDVRKGICVPKSGSDAICKDAKAAS</sequence>
<dbReference type="AlphaFoldDB" id="A0A9P8W2Z1"/>
<protein>
    <submittedName>
        <fullName evidence="5">Peptidase S41 family protein</fullName>
    </submittedName>
</protein>
<dbReference type="InterPro" id="IPR056186">
    <property type="entry name" value="PDZ_CPAF-rel"/>
</dbReference>
<dbReference type="PANTHER" id="PTHR37049:SF5">
    <property type="entry name" value="TAIL SPECIFIC PROTEASE DOMAIN-CONTAINING PROTEIN"/>
    <property type="match status" value="1"/>
</dbReference>
<dbReference type="InterPro" id="IPR052766">
    <property type="entry name" value="S41A_metabolite_peptidase"/>
</dbReference>
<evidence type="ECO:0000256" key="1">
    <source>
        <dbReference type="SAM" id="MobiDB-lite"/>
    </source>
</evidence>
<keyword evidence="6" id="KW-1185">Reference proteome</keyword>
<proteinExistence type="predicted"/>
<dbReference type="InterPro" id="IPR005151">
    <property type="entry name" value="Tail-specific_protease"/>
</dbReference>
<dbReference type="PANTHER" id="PTHR37049">
    <property type="entry name" value="PEPTIDASE S41 FAMILY PROTEIN"/>
    <property type="match status" value="1"/>
</dbReference>
<dbReference type="Pfam" id="PF03572">
    <property type="entry name" value="Peptidase_S41"/>
    <property type="match status" value="1"/>
</dbReference>
<feature type="domain" description="CPAF-like PDZ" evidence="4">
    <location>
        <begin position="165"/>
        <end position="284"/>
    </location>
</feature>
<feature type="signal peptide" evidence="2">
    <location>
        <begin position="1"/>
        <end position="19"/>
    </location>
</feature>